<keyword evidence="9" id="KW-0489">Methyltransferase</keyword>
<reference evidence="9 10" key="1">
    <citation type="submission" date="2018-06" db="EMBL/GenBank/DDBJ databases">
        <title>Genomic Encyclopedia of Type Strains, Phase IV (KMG-V): Genome sequencing to study the core and pangenomes of soil and plant-associated prokaryotes.</title>
        <authorList>
            <person name="Whitman W."/>
        </authorList>
    </citation>
    <scope>NUCLEOTIDE SEQUENCE [LARGE SCALE GENOMIC DNA]</scope>
    <source>
        <strain evidence="9 10">SRCL-318</strain>
    </source>
</reference>
<protein>
    <submittedName>
        <fullName evidence="9">Vanillate O-demethylase ferredoxin subunit</fullName>
    </submittedName>
</protein>
<dbReference type="InterPro" id="IPR036010">
    <property type="entry name" value="2Fe-2S_ferredoxin-like_sf"/>
</dbReference>
<evidence type="ECO:0000256" key="4">
    <source>
        <dbReference type="ARBA" id="ARBA00023002"/>
    </source>
</evidence>
<dbReference type="AlphaFoldDB" id="A0A2V4TSN2"/>
<evidence type="ECO:0000313" key="10">
    <source>
        <dbReference type="Proteomes" id="UP000247772"/>
    </source>
</evidence>
<keyword evidence="4" id="KW-0560">Oxidoreductase</keyword>
<dbReference type="InterPro" id="IPR012675">
    <property type="entry name" value="Beta-grasp_dom_sf"/>
</dbReference>
<dbReference type="InterPro" id="IPR006058">
    <property type="entry name" value="2Fe2S_fd_BS"/>
</dbReference>
<dbReference type="GO" id="GO:0046872">
    <property type="term" value="F:metal ion binding"/>
    <property type="evidence" value="ECO:0007669"/>
    <property type="project" value="UniProtKB-KW"/>
</dbReference>
<dbReference type="CDD" id="cd06185">
    <property type="entry name" value="PDR_like"/>
    <property type="match status" value="1"/>
</dbReference>
<gene>
    <name evidence="9" type="ORF">C7410_1156</name>
</gene>
<dbReference type="GO" id="GO:0051537">
    <property type="term" value="F:2 iron, 2 sulfur cluster binding"/>
    <property type="evidence" value="ECO:0007669"/>
    <property type="project" value="UniProtKB-KW"/>
</dbReference>
<evidence type="ECO:0000256" key="5">
    <source>
        <dbReference type="ARBA" id="ARBA00023004"/>
    </source>
</evidence>
<name>A0A2V4TSN2_9BURK</name>
<dbReference type="Gene3D" id="2.40.30.10">
    <property type="entry name" value="Translation factors"/>
    <property type="match status" value="1"/>
</dbReference>
<dbReference type="Gene3D" id="3.10.20.30">
    <property type="match status" value="1"/>
</dbReference>
<feature type="domain" description="FAD-binding FR-type" evidence="8">
    <location>
        <begin position="17"/>
        <end position="119"/>
    </location>
</feature>
<comment type="caution">
    <text evidence="9">The sequence shown here is derived from an EMBL/GenBank/DDBJ whole genome shotgun (WGS) entry which is preliminary data.</text>
</comment>
<keyword evidence="5" id="KW-0408">Iron</keyword>
<dbReference type="SUPFAM" id="SSF54292">
    <property type="entry name" value="2Fe-2S ferredoxin-like"/>
    <property type="match status" value="1"/>
</dbReference>
<dbReference type="PROSITE" id="PS51085">
    <property type="entry name" value="2FE2S_FER_2"/>
    <property type="match status" value="1"/>
</dbReference>
<dbReference type="SUPFAM" id="SSF63380">
    <property type="entry name" value="Riboflavin synthase domain-like"/>
    <property type="match status" value="1"/>
</dbReference>
<dbReference type="InterPro" id="IPR017927">
    <property type="entry name" value="FAD-bd_FR_type"/>
</dbReference>
<dbReference type="GO" id="GO:0032259">
    <property type="term" value="P:methylation"/>
    <property type="evidence" value="ECO:0007669"/>
    <property type="project" value="UniProtKB-KW"/>
</dbReference>
<keyword evidence="1" id="KW-0285">Flavoprotein</keyword>
<dbReference type="InterPro" id="IPR001041">
    <property type="entry name" value="2Fe-2S_ferredoxin-type"/>
</dbReference>
<accession>A0A2V4TSN2</accession>
<dbReference type="Proteomes" id="UP000247772">
    <property type="component" value="Unassembled WGS sequence"/>
</dbReference>
<dbReference type="InterPro" id="IPR050415">
    <property type="entry name" value="MRET"/>
</dbReference>
<evidence type="ECO:0000313" key="9">
    <source>
        <dbReference type="EMBL" id="PYE21163.1"/>
    </source>
</evidence>
<dbReference type="InterPro" id="IPR017938">
    <property type="entry name" value="Riboflavin_synthase-like_b-brl"/>
</dbReference>
<evidence type="ECO:0000256" key="2">
    <source>
        <dbReference type="ARBA" id="ARBA00022714"/>
    </source>
</evidence>
<dbReference type="Pfam" id="PF00111">
    <property type="entry name" value="Fer2"/>
    <property type="match status" value="1"/>
</dbReference>
<evidence type="ECO:0000256" key="3">
    <source>
        <dbReference type="ARBA" id="ARBA00022723"/>
    </source>
</evidence>
<evidence type="ECO:0000259" key="7">
    <source>
        <dbReference type="PROSITE" id="PS51085"/>
    </source>
</evidence>
<dbReference type="GO" id="GO:0008168">
    <property type="term" value="F:methyltransferase activity"/>
    <property type="evidence" value="ECO:0007669"/>
    <property type="project" value="UniProtKB-KW"/>
</dbReference>
<dbReference type="SUPFAM" id="SSF52343">
    <property type="entry name" value="Ferredoxin reductase-like, C-terminal NADP-linked domain"/>
    <property type="match status" value="1"/>
</dbReference>
<dbReference type="PRINTS" id="PR00409">
    <property type="entry name" value="PHDIOXRDTASE"/>
</dbReference>
<keyword evidence="2" id="KW-0001">2Fe-2S</keyword>
<evidence type="ECO:0000256" key="1">
    <source>
        <dbReference type="ARBA" id="ARBA00022630"/>
    </source>
</evidence>
<dbReference type="Gene3D" id="3.40.50.80">
    <property type="entry name" value="Nucleotide-binding domain of ferredoxin-NADP reductase (FNR) module"/>
    <property type="match status" value="1"/>
</dbReference>
<dbReference type="EMBL" id="QJSQ01000015">
    <property type="protein sequence ID" value="PYE21163.1"/>
    <property type="molecule type" value="Genomic_DNA"/>
</dbReference>
<feature type="domain" description="2Fe-2S ferredoxin-type" evidence="7">
    <location>
        <begin position="258"/>
        <end position="343"/>
    </location>
</feature>
<dbReference type="CDD" id="cd00207">
    <property type="entry name" value="fer2"/>
    <property type="match status" value="1"/>
</dbReference>
<sequence>MEQNAIAQHSLITPMKSSTHPVRVEAIHDEAPGIRSFVVARVDGAPFGSYEAGAHIDVTGPSGIVRQYSLCGDPDDTHRHVFAVKHESASRGGSRALHEHVKIGSQLTVGVPRNRFRLAPRASLHVLVGAGIGVTPLVSMAYRLARDAAPFVLHYFVRSEQHAAFLPLLRRPPFAGHLRLHCGIEPGDLDATLGDFLAGCDADAQVYTCGPAPFMDQVIDAAGRRVPADAIHFERFAADTAHADARAGIDATQTTGAFDLRLARDGRTVHVSADVSIVDALASIGIEIDTSCGEGICGTCMVDVLDGEPDHRDHCLSQSERASGKTICCCVSRSRSPALVLDL</sequence>
<dbReference type="GO" id="GO:0016491">
    <property type="term" value="F:oxidoreductase activity"/>
    <property type="evidence" value="ECO:0007669"/>
    <property type="project" value="UniProtKB-KW"/>
</dbReference>
<dbReference type="InterPro" id="IPR039261">
    <property type="entry name" value="FNR_nucleotide-bd"/>
</dbReference>
<evidence type="ECO:0000256" key="6">
    <source>
        <dbReference type="ARBA" id="ARBA00023014"/>
    </source>
</evidence>
<evidence type="ECO:0000259" key="8">
    <source>
        <dbReference type="PROSITE" id="PS51384"/>
    </source>
</evidence>
<organism evidence="9 10">
    <name type="scientific">Paraburkholderia silvatlantica</name>
    <dbReference type="NCBI Taxonomy" id="321895"/>
    <lineage>
        <taxon>Bacteria</taxon>
        <taxon>Pseudomonadati</taxon>
        <taxon>Pseudomonadota</taxon>
        <taxon>Betaproteobacteria</taxon>
        <taxon>Burkholderiales</taxon>
        <taxon>Burkholderiaceae</taxon>
        <taxon>Paraburkholderia</taxon>
    </lineage>
</organism>
<dbReference type="PROSITE" id="PS00197">
    <property type="entry name" value="2FE2S_FER_1"/>
    <property type="match status" value="1"/>
</dbReference>
<dbReference type="PANTHER" id="PTHR47354">
    <property type="entry name" value="NADH OXIDOREDUCTASE HCR"/>
    <property type="match status" value="1"/>
</dbReference>
<keyword evidence="6" id="KW-0411">Iron-sulfur</keyword>
<keyword evidence="9" id="KW-0808">Transferase</keyword>
<dbReference type="PANTHER" id="PTHR47354:SF1">
    <property type="entry name" value="CARNITINE MONOOXYGENASE REDUCTASE SUBUNIT"/>
    <property type="match status" value="1"/>
</dbReference>
<dbReference type="PROSITE" id="PS51384">
    <property type="entry name" value="FAD_FR"/>
    <property type="match status" value="1"/>
</dbReference>
<proteinExistence type="predicted"/>
<keyword evidence="3" id="KW-0479">Metal-binding</keyword>